<evidence type="ECO:0000256" key="1">
    <source>
        <dbReference type="ARBA" id="ARBA00000900"/>
    </source>
</evidence>
<feature type="compositionally biased region" description="Basic and acidic residues" evidence="7">
    <location>
        <begin position="131"/>
        <end position="146"/>
    </location>
</feature>
<evidence type="ECO:0000256" key="5">
    <source>
        <dbReference type="ARBA" id="ARBA00023163"/>
    </source>
</evidence>
<keyword evidence="6" id="KW-0479">Metal-binding</keyword>
<keyword evidence="10" id="KW-1185">Reference proteome</keyword>
<dbReference type="PANTHER" id="PTHR46077">
    <property type="entry name" value="E3 UBIQUITIN-PROTEIN LIGASE TOPORS"/>
    <property type="match status" value="1"/>
</dbReference>
<feature type="domain" description="RING-type" evidence="8">
    <location>
        <begin position="42"/>
        <end position="82"/>
    </location>
</feature>
<reference evidence="9 10" key="2">
    <citation type="journal article" date="2021" name="Curr. Genet.">
        <title>Genetic response to nitrogen starvation in the aggressive Eucalyptus foliar pathogen Teratosphaeria destructans.</title>
        <authorList>
            <person name="Havenga M."/>
            <person name="Wingfield B.D."/>
            <person name="Wingfield M.J."/>
            <person name="Dreyer L.L."/>
            <person name="Roets F."/>
            <person name="Aylward J."/>
        </authorList>
    </citation>
    <scope>NUCLEOTIDE SEQUENCE [LARGE SCALE GENOMIC DNA]</scope>
    <source>
        <strain evidence="9">CMW44962</strain>
    </source>
</reference>
<dbReference type="SMART" id="SM00184">
    <property type="entry name" value="RING"/>
    <property type="match status" value="1"/>
</dbReference>
<dbReference type="EC" id="2.3.2.27" evidence="2"/>
<gene>
    <name evidence="9" type="ORF">Tdes44962_MAKER00814</name>
</gene>
<dbReference type="GO" id="GO:0000209">
    <property type="term" value="P:protein polyubiquitination"/>
    <property type="evidence" value="ECO:0007669"/>
    <property type="project" value="TreeGrafter"/>
</dbReference>
<evidence type="ECO:0000313" key="10">
    <source>
        <dbReference type="Proteomes" id="UP001138500"/>
    </source>
</evidence>
<evidence type="ECO:0000256" key="7">
    <source>
        <dbReference type="SAM" id="MobiDB-lite"/>
    </source>
</evidence>
<evidence type="ECO:0000259" key="8">
    <source>
        <dbReference type="PROSITE" id="PS50089"/>
    </source>
</evidence>
<evidence type="ECO:0000256" key="3">
    <source>
        <dbReference type="ARBA" id="ARBA00022679"/>
    </source>
</evidence>
<dbReference type="SUPFAM" id="SSF57850">
    <property type="entry name" value="RING/U-box"/>
    <property type="match status" value="1"/>
</dbReference>
<reference evidence="9 10" key="1">
    <citation type="journal article" date="2018" name="IMA Fungus">
        <title>IMA Genome-F 10: Nine draft genome sequences of Claviceps purpurea s.lat., including C. arundinis, C. humidiphila, and C. cf. spartinae, pseudomolecules for the pitch canker pathogen Fusarium circinatum, draft genome of Davidsoniella eucalypti, Grosmannia galeiformis, Quambalaria eucalypti, and Teratosphaeria destructans.</title>
        <authorList>
            <person name="Wingfield B.D."/>
            <person name="Liu M."/>
            <person name="Nguyen H.D."/>
            <person name="Lane F.A."/>
            <person name="Morgan S.W."/>
            <person name="De Vos L."/>
            <person name="Wilken P.M."/>
            <person name="Duong T.A."/>
            <person name="Aylward J."/>
            <person name="Coetzee M.P."/>
            <person name="Dadej K."/>
            <person name="De Beer Z.W."/>
            <person name="Findlay W."/>
            <person name="Havenga M."/>
            <person name="Kolarik M."/>
            <person name="Menzies J.G."/>
            <person name="Naidoo K."/>
            <person name="Pochopski O."/>
            <person name="Shoukouhi P."/>
            <person name="Santana Q.C."/>
            <person name="Seifert K.A."/>
            <person name="Soal N."/>
            <person name="Steenkamp E.T."/>
            <person name="Tatham C.T."/>
            <person name="van der Nest M.A."/>
            <person name="Wingfield M.J."/>
        </authorList>
    </citation>
    <scope>NUCLEOTIDE SEQUENCE [LARGE SCALE GENOMIC DNA]</scope>
    <source>
        <strain evidence="9">CMW44962</strain>
    </source>
</reference>
<protein>
    <recommendedName>
        <fullName evidence="2">RING-type E3 ubiquitin transferase</fullName>
        <ecNumber evidence="2">2.3.2.27</ecNumber>
    </recommendedName>
</protein>
<dbReference type="OrthoDB" id="21204at2759"/>
<proteinExistence type="predicted"/>
<feature type="region of interest" description="Disordered" evidence="7">
    <location>
        <begin position="113"/>
        <end position="146"/>
    </location>
</feature>
<dbReference type="PANTHER" id="PTHR46077:SF1">
    <property type="entry name" value="TOP1 BINDING ARGININE_SERINE RICH PROTEIN, E3 UBIQUITIN LIGASE"/>
    <property type="match status" value="1"/>
</dbReference>
<accession>A0A9W7SKK8</accession>
<dbReference type="GO" id="GO:0061630">
    <property type="term" value="F:ubiquitin protein ligase activity"/>
    <property type="evidence" value="ECO:0007669"/>
    <property type="project" value="UniProtKB-EC"/>
</dbReference>
<name>A0A9W7SKK8_9PEZI</name>
<dbReference type="PROSITE" id="PS50089">
    <property type="entry name" value="ZF_RING_2"/>
    <property type="match status" value="1"/>
</dbReference>
<dbReference type="Gene3D" id="3.30.40.10">
    <property type="entry name" value="Zinc/RING finger domain, C3HC4 (zinc finger)"/>
    <property type="match status" value="1"/>
</dbReference>
<dbReference type="InterPro" id="IPR013083">
    <property type="entry name" value="Znf_RING/FYVE/PHD"/>
</dbReference>
<keyword evidence="6" id="KW-0863">Zinc-finger</keyword>
<dbReference type="Proteomes" id="UP001138500">
    <property type="component" value="Unassembled WGS sequence"/>
</dbReference>
<dbReference type="Pfam" id="PF13639">
    <property type="entry name" value="zf-RING_2"/>
    <property type="match status" value="1"/>
</dbReference>
<comment type="caution">
    <text evidence="9">The sequence shown here is derived from an EMBL/GenBank/DDBJ whole genome shotgun (WGS) entry which is preliminary data.</text>
</comment>
<evidence type="ECO:0000256" key="2">
    <source>
        <dbReference type="ARBA" id="ARBA00012483"/>
    </source>
</evidence>
<keyword evidence="5" id="KW-0804">Transcription</keyword>
<dbReference type="InterPro" id="IPR001841">
    <property type="entry name" value="Znf_RING"/>
</dbReference>
<evidence type="ECO:0000256" key="6">
    <source>
        <dbReference type="PROSITE-ProRule" id="PRU00175"/>
    </source>
</evidence>
<dbReference type="AlphaFoldDB" id="A0A9W7SKK8"/>
<comment type="catalytic activity">
    <reaction evidence="1">
        <text>S-ubiquitinyl-[E2 ubiquitin-conjugating enzyme]-L-cysteine + [acceptor protein]-L-lysine = [E2 ubiquitin-conjugating enzyme]-L-cysteine + N(6)-ubiquitinyl-[acceptor protein]-L-lysine.</text>
        <dbReference type="EC" id="2.3.2.27"/>
    </reaction>
</comment>
<dbReference type="GO" id="GO:0008270">
    <property type="term" value="F:zinc ion binding"/>
    <property type="evidence" value="ECO:0007669"/>
    <property type="project" value="UniProtKB-KW"/>
</dbReference>
<dbReference type="GO" id="GO:0006513">
    <property type="term" value="P:protein monoubiquitination"/>
    <property type="evidence" value="ECO:0007669"/>
    <property type="project" value="TreeGrafter"/>
</dbReference>
<evidence type="ECO:0000313" key="9">
    <source>
        <dbReference type="EMBL" id="KAH9819825.1"/>
    </source>
</evidence>
<evidence type="ECO:0000256" key="4">
    <source>
        <dbReference type="ARBA" id="ARBA00023015"/>
    </source>
</evidence>
<keyword evidence="4" id="KW-0805">Transcription regulation</keyword>
<organism evidence="9 10">
    <name type="scientific">Teratosphaeria destructans</name>
    <dbReference type="NCBI Taxonomy" id="418781"/>
    <lineage>
        <taxon>Eukaryota</taxon>
        <taxon>Fungi</taxon>
        <taxon>Dikarya</taxon>
        <taxon>Ascomycota</taxon>
        <taxon>Pezizomycotina</taxon>
        <taxon>Dothideomycetes</taxon>
        <taxon>Dothideomycetidae</taxon>
        <taxon>Mycosphaerellales</taxon>
        <taxon>Teratosphaeriaceae</taxon>
        <taxon>Teratosphaeria</taxon>
    </lineage>
</organism>
<dbReference type="EMBL" id="RIBY02002311">
    <property type="protein sequence ID" value="KAH9819825.1"/>
    <property type="molecule type" value="Genomic_DNA"/>
</dbReference>
<keyword evidence="3" id="KW-0808">Transferase</keyword>
<keyword evidence="6" id="KW-0862">Zinc</keyword>
<sequence length="290" mass="33083">MARDAFTDSNTQLVAHNGATGGLSIEGAAASGKDHEDDHEACTICLQPISERAVAVPCNHLTFDFLCLVSWLQERATCPLCNADVTEVQYDWRSEKDYKTFHVPQVRTRSAVTAEPRLAASRSGQRRRRVERWTPEDLTSSREDPSLTRRRQIYRDGLYSLHVGVSPYTGHRSISANSFSTSMELQSRARAFLRRELKVFNYLDDPDISRGRSRDYFIEYIVFIRRFHEPKGADGRAEDLVAAFLGRKNATLLLHELEAWLKSPLERLAEWDEVVQYKDLEAFRTVKGGD</sequence>